<dbReference type="AlphaFoldDB" id="U6MIZ3"/>
<dbReference type="GO" id="GO:0004402">
    <property type="term" value="F:histone acetyltransferase activity"/>
    <property type="evidence" value="ECO:0007669"/>
    <property type="project" value="InterPro"/>
</dbReference>
<dbReference type="GO" id="GO:0008270">
    <property type="term" value="F:zinc ion binding"/>
    <property type="evidence" value="ECO:0007669"/>
    <property type="project" value="UniProtKB-KW"/>
</dbReference>
<dbReference type="PROSITE" id="PS51726">
    <property type="entry name" value="MYST_HAT"/>
    <property type="match status" value="1"/>
</dbReference>
<keyword evidence="8" id="KW-0156">Chromatin regulator</keyword>
<evidence type="ECO:0000256" key="7">
    <source>
        <dbReference type="ARBA" id="ARBA00022833"/>
    </source>
</evidence>
<feature type="compositionally biased region" description="Low complexity" evidence="13">
    <location>
        <begin position="1"/>
        <end position="78"/>
    </location>
</feature>
<evidence type="ECO:0000313" key="16">
    <source>
        <dbReference type="Proteomes" id="UP000030763"/>
    </source>
</evidence>
<keyword evidence="6" id="KW-0863">Zinc-finger</keyword>
<dbReference type="GeneID" id="25338286"/>
<dbReference type="Pfam" id="PF17772">
    <property type="entry name" value="zf-MYST"/>
    <property type="match status" value="1"/>
</dbReference>
<dbReference type="RefSeq" id="XP_013338255.1">
    <property type="nucleotide sequence ID" value="XM_013482801.1"/>
</dbReference>
<dbReference type="InterPro" id="IPR040706">
    <property type="entry name" value="Zf-MYST"/>
</dbReference>
<feature type="active site" description="Proton donor/acceptor" evidence="11">
    <location>
        <position position="657"/>
    </location>
</feature>
<evidence type="ECO:0000256" key="1">
    <source>
        <dbReference type="ARBA" id="ARBA00004123"/>
    </source>
</evidence>
<organism evidence="15 16">
    <name type="scientific">Eimeria maxima</name>
    <name type="common">Coccidian parasite</name>
    <dbReference type="NCBI Taxonomy" id="5804"/>
    <lineage>
        <taxon>Eukaryota</taxon>
        <taxon>Sar</taxon>
        <taxon>Alveolata</taxon>
        <taxon>Apicomplexa</taxon>
        <taxon>Conoidasida</taxon>
        <taxon>Coccidia</taxon>
        <taxon>Eucoccidiorida</taxon>
        <taxon>Eimeriorina</taxon>
        <taxon>Eimeriidae</taxon>
        <taxon>Eimeria</taxon>
    </lineage>
</organism>
<dbReference type="Gene3D" id="1.10.10.10">
    <property type="entry name" value="Winged helix-like DNA-binding domain superfamily/Winged helix DNA-binding domain"/>
    <property type="match status" value="1"/>
</dbReference>
<sequence length="756" mass="80870">MLAPSSAEAVAPAPSNAAAGAVEEQQLSEGSVSPSGRGSSNVSGGVVSSYRCSSSGGSNTSAGSGTSSGSSSSSSSSACGGGGGGSSSSSSTSSSRSSVVSSMRSSNSNVSSVRGPPTHRPTSKQQQQQQHRGPTCGGKKARCLGTNQWVAALFKPTGEHRLAKILSVRTHGETGSHLPDEVMQPGLIRQLRSSSSSSLGSISSSCKSSTSKCTVSRAGSSSALDSAGSNEATEAAALCPSAYEYYVHYRLTNRRLDCWLRFSDLLPVNARGQVLLPTGFDQHGTSRQTSPTAGAAGTEAADAAALEGMRDHATAEAARKEEHMPKRMKLSHECPITSDGAVASVGSAVAGLAEVSMAASLPAAAPAAGERDAADDCAAAAAAWKRLESERSAEAEELKALLFDPSLVFSDVRRFFCAGFYDWFRITSPPIYIPFACLRRPSLQHDDEEHEGMDSATLAAHEEATRVKTVNRIFFGGQEIDTWYFSPYPAEAQASDLHICEFCLSFFLKASELLTHSLRCTVRHPPGNEIYRDGQSVAPEYSQAHAAAAAIENLCFLAKLFLDHKTLQFDVEPFLFYVLTERSSLHVHMMLFTATSQVDAGGAHLIGYFSKEKVSIQGYNLACILTLPQHQRKGYGRFLISFSYVLSLKENKRGGPERPLSDLGRLSYIGWWSWRLLNLLSEPQWMAKKRVSIHELVRATAIRPEDIQRTLEEIGVLREAGSGGVPVHPEKLHFSPYHQGPPQPNEMMPPAVADED</sequence>
<dbReference type="OMA" id="QFDVEPF"/>
<keyword evidence="9" id="KW-0007">Acetylation</keyword>
<dbReference type="SUPFAM" id="SSF55729">
    <property type="entry name" value="Acyl-CoA N-acyltransferases (Nat)"/>
    <property type="match status" value="1"/>
</dbReference>
<dbReference type="GO" id="GO:0003682">
    <property type="term" value="F:chromatin binding"/>
    <property type="evidence" value="ECO:0007669"/>
    <property type="project" value="TreeGrafter"/>
</dbReference>
<keyword evidence="4 15" id="KW-0808">Transferase</keyword>
<dbReference type="Gene3D" id="3.30.60.60">
    <property type="entry name" value="N-acetyl transferase-like"/>
    <property type="match status" value="1"/>
</dbReference>
<evidence type="ECO:0000313" key="15">
    <source>
        <dbReference type="EMBL" id="CDJ61605.1"/>
    </source>
</evidence>
<dbReference type="Proteomes" id="UP000030763">
    <property type="component" value="Unassembled WGS sequence"/>
</dbReference>
<dbReference type="EMBL" id="HG722151">
    <property type="protein sequence ID" value="CDJ61605.1"/>
    <property type="molecule type" value="Genomic_DNA"/>
</dbReference>
<dbReference type="Pfam" id="PF11717">
    <property type="entry name" value="Tudor-knot"/>
    <property type="match status" value="1"/>
</dbReference>
<keyword evidence="5" id="KW-0479">Metal-binding</keyword>
<dbReference type="InterPro" id="IPR025995">
    <property type="entry name" value="Tudor-knot"/>
</dbReference>
<dbReference type="InterPro" id="IPR050603">
    <property type="entry name" value="MYST_HAT"/>
</dbReference>
<evidence type="ECO:0000256" key="5">
    <source>
        <dbReference type="ARBA" id="ARBA00022723"/>
    </source>
</evidence>
<dbReference type="EC" id="2.3.1.48" evidence="3 12"/>
<reference evidence="15" key="1">
    <citation type="submission" date="2013-10" db="EMBL/GenBank/DDBJ databases">
        <title>Genomic analysis of the causative agents of coccidiosis in chickens.</title>
        <authorList>
            <person name="Reid A.J."/>
            <person name="Blake D."/>
            <person name="Billington K."/>
            <person name="Browne H."/>
            <person name="Dunn M."/>
            <person name="Hung S."/>
            <person name="Kawahara F."/>
            <person name="Miranda-Saavedra D."/>
            <person name="Mourier T."/>
            <person name="Nagra H."/>
            <person name="Otto T.D."/>
            <person name="Rawlings N."/>
            <person name="Sanchez A."/>
            <person name="Sanders M."/>
            <person name="Subramaniam C."/>
            <person name="Tay Y."/>
            <person name="Dear P."/>
            <person name="Doerig C."/>
            <person name="Gruber A."/>
            <person name="Parkinson J."/>
            <person name="Shirley M."/>
            <person name="Wan K.L."/>
            <person name="Berriman M."/>
            <person name="Tomley F."/>
            <person name="Pain A."/>
        </authorList>
    </citation>
    <scope>NUCLEOTIDE SEQUENCE [LARGE SCALE GENOMIC DNA]</scope>
    <source>
        <strain evidence="15">Weybridge</strain>
    </source>
</reference>
<keyword evidence="16" id="KW-1185">Reference proteome</keyword>
<dbReference type="InterPro" id="IPR016197">
    <property type="entry name" value="Chromo-like_dom_sf"/>
</dbReference>
<dbReference type="SUPFAM" id="SSF54160">
    <property type="entry name" value="Chromo domain-like"/>
    <property type="match status" value="1"/>
</dbReference>
<dbReference type="GO" id="GO:0006357">
    <property type="term" value="P:regulation of transcription by RNA polymerase II"/>
    <property type="evidence" value="ECO:0007669"/>
    <property type="project" value="TreeGrafter"/>
</dbReference>
<proteinExistence type="inferred from homology"/>
<dbReference type="GO" id="GO:0005634">
    <property type="term" value="C:nucleus"/>
    <property type="evidence" value="ECO:0007669"/>
    <property type="project" value="UniProtKB-SubCell"/>
</dbReference>
<evidence type="ECO:0000256" key="4">
    <source>
        <dbReference type="ARBA" id="ARBA00022679"/>
    </source>
</evidence>
<evidence type="ECO:0000256" key="11">
    <source>
        <dbReference type="PIRSR" id="PIRSR602717-51"/>
    </source>
</evidence>
<name>U6MIZ3_EIMMA</name>
<comment type="subcellular location">
    <subcellularLocation>
        <location evidence="1 12">Nucleus</location>
    </subcellularLocation>
</comment>
<evidence type="ECO:0000256" key="9">
    <source>
        <dbReference type="ARBA" id="ARBA00022990"/>
    </source>
</evidence>
<dbReference type="InterPro" id="IPR036388">
    <property type="entry name" value="WH-like_DNA-bd_sf"/>
</dbReference>
<feature type="compositionally biased region" description="Low complexity" evidence="13">
    <location>
        <begin position="87"/>
        <end position="115"/>
    </location>
</feature>
<gene>
    <name evidence="15" type="ORF">EMWEY_00043000</name>
</gene>
<evidence type="ECO:0000256" key="2">
    <source>
        <dbReference type="ARBA" id="ARBA00010107"/>
    </source>
</evidence>
<evidence type="ECO:0000256" key="8">
    <source>
        <dbReference type="ARBA" id="ARBA00022853"/>
    </source>
</evidence>
<keyword evidence="10 12" id="KW-0539">Nucleus</keyword>
<feature type="region of interest" description="Disordered" evidence="13">
    <location>
        <begin position="1"/>
        <end position="139"/>
    </location>
</feature>
<comment type="catalytic activity">
    <reaction evidence="12">
        <text>L-lysyl-[protein] + acetyl-CoA = N(6)-acetyl-L-lysyl-[protein] + CoA + H(+)</text>
        <dbReference type="Rhea" id="RHEA:45948"/>
        <dbReference type="Rhea" id="RHEA-COMP:9752"/>
        <dbReference type="Rhea" id="RHEA-COMP:10731"/>
        <dbReference type="ChEBI" id="CHEBI:15378"/>
        <dbReference type="ChEBI" id="CHEBI:29969"/>
        <dbReference type="ChEBI" id="CHEBI:57287"/>
        <dbReference type="ChEBI" id="CHEBI:57288"/>
        <dbReference type="ChEBI" id="CHEBI:61930"/>
        <dbReference type="EC" id="2.3.1.48"/>
    </reaction>
</comment>
<accession>U6MIZ3</accession>
<dbReference type="PANTHER" id="PTHR10615:SF161">
    <property type="entry name" value="HISTONE ACETYLTRANSFERASE KAT7"/>
    <property type="match status" value="1"/>
</dbReference>
<reference evidence="15" key="2">
    <citation type="submission" date="2013-10" db="EMBL/GenBank/DDBJ databases">
        <authorList>
            <person name="Aslett M."/>
        </authorList>
    </citation>
    <scope>NUCLEOTIDE SEQUENCE [LARGE SCALE GENOMIC DNA]</scope>
    <source>
        <strain evidence="15">Weybridge</strain>
    </source>
</reference>
<dbReference type="InterPro" id="IPR002717">
    <property type="entry name" value="HAT_MYST-type"/>
</dbReference>
<keyword evidence="7" id="KW-0862">Zinc</keyword>
<dbReference type="Gene3D" id="3.40.630.30">
    <property type="match status" value="1"/>
</dbReference>
<feature type="compositionally biased region" description="Polar residues" evidence="13">
    <location>
        <begin position="123"/>
        <end position="132"/>
    </location>
</feature>
<dbReference type="GO" id="GO:0003712">
    <property type="term" value="F:transcription coregulator activity"/>
    <property type="evidence" value="ECO:0007669"/>
    <property type="project" value="TreeGrafter"/>
</dbReference>
<dbReference type="VEuPathDB" id="ToxoDB:EMWEY_00043000"/>
<evidence type="ECO:0000256" key="6">
    <source>
        <dbReference type="ARBA" id="ARBA00022771"/>
    </source>
</evidence>
<evidence type="ECO:0000259" key="14">
    <source>
        <dbReference type="PROSITE" id="PS51726"/>
    </source>
</evidence>
<evidence type="ECO:0000256" key="12">
    <source>
        <dbReference type="RuleBase" id="RU361211"/>
    </source>
</evidence>
<dbReference type="Pfam" id="PF01853">
    <property type="entry name" value="MOZ_SAS"/>
    <property type="match status" value="1"/>
</dbReference>
<evidence type="ECO:0000256" key="10">
    <source>
        <dbReference type="ARBA" id="ARBA00023242"/>
    </source>
</evidence>
<dbReference type="Gene3D" id="2.30.30.140">
    <property type="match status" value="1"/>
</dbReference>
<protein>
    <recommendedName>
        <fullName evidence="3 12">Histone acetyltransferase</fullName>
        <ecNumber evidence="3 12">2.3.1.48</ecNumber>
    </recommendedName>
</protein>
<comment type="similarity">
    <text evidence="2 12">Belongs to the MYST (SAS/MOZ) family.</text>
</comment>
<dbReference type="OrthoDB" id="787137at2759"/>
<evidence type="ECO:0000256" key="3">
    <source>
        <dbReference type="ARBA" id="ARBA00013184"/>
    </source>
</evidence>
<dbReference type="PANTHER" id="PTHR10615">
    <property type="entry name" value="HISTONE ACETYLTRANSFERASE"/>
    <property type="match status" value="1"/>
</dbReference>
<feature type="region of interest" description="Disordered" evidence="13">
    <location>
        <begin position="735"/>
        <end position="756"/>
    </location>
</feature>
<dbReference type="InterPro" id="IPR016181">
    <property type="entry name" value="Acyl_CoA_acyltransferase"/>
</dbReference>
<feature type="domain" description="MYST-type HAT" evidence="14">
    <location>
        <begin position="465"/>
        <end position="736"/>
    </location>
</feature>
<evidence type="ECO:0000256" key="13">
    <source>
        <dbReference type="SAM" id="MobiDB-lite"/>
    </source>
</evidence>
<dbReference type="GO" id="GO:0000785">
    <property type="term" value="C:chromatin"/>
    <property type="evidence" value="ECO:0007669"/>
    <property type="project" value="TreeGrafter"/>
</dbReference>